<protein>
    <submittedName>
        <fullName evidence="1">Uncharacterized protein</fullName>
    </submittedName>
</protein>
<dbReference type="AlphaFoldDB" id="A0A392W0Q1"/>
<evidence type="ECO:0000313" key="1">
    <source>
        <dbReference type="EMBL" id="MCI93273.1"/>
    </source>
</evidence>
<organism evidence="1 2">
    <name type="scientific">Trifolium medium</name>
    <dbReference type="NCBI Taxonomy" id="97028"/>
    <lineage>
        <taxon>Eukaryota</taxon>
        <taxon>Viridiplantae</taxon>
        <taxon>Streptophyta</taxon>
        <taxon>Embryophyta</taxon>
        <taxon>Tracheophyta</taxon>
        <taxon>Spermatophyta</taxon>
        <taxon>Magnoliopsida</taxon>
        <taxon>eudicotyledons</taxon>
        <taxon>Gunneridae</taxon>
        <taxon>Pentapetalae</taxon>
        <taxon>rosids</taxon>
        <taxon>fabids</taxon>
        <taxon>Fabales</taxon>
        <taxon>Fabaceae</taxon>
        <taxon>Papilionoideae</taxon>
        <taxon>50 kb inversion clade</taxon>
        <taxon>NPAAA clade</taxon>
        <taxon>Hologalegina</taxon>
        <taxon>IRL clade</taxon>
        <taxon>Trifolieae</taxon>
        <taxon>Trifolium</taxon>
    </lineage>
</organism>
<sequence length="53" mass="5961">ARCAVQLTSSMSPFWKVRVAQADMAQRAEKNFKSDCITVTCALRRAYSAARQH</sequence>
<feature type="non-terminal residue" evidence="1">
    <location>
        <position position="1"/>
    </location>
</feature>
<name>A0A392W0Q1_9FABA</name>
<reference evidence="1 2" key="1">
    <citation type="journal article" date="2018" name="Front. Plant Sci.">
        <title>Red Clover (Trifolium pratense) and Zigzag Clover (T. medium) - A Picture of Genomic Similarities and Differences.</title>
        <authorList>
            <person name="Dluhosova J."/>
            <person name="Istvanek J."/>
            <person name="Nedelnik J."/>
            <person name="Repkova J."/>
        </authorList>
    </citation>
    <scope>NUCLEOTIDE SEQUENCE [LARGE SCALE GENOMIC DNA]</scope>
    <source>
        <strain evidence="2">cv. 10/8</strain>
        <tissue evidence="1">Leaf</tissue>
    </source>
</reference>
<accession>A0A392W0Q1</accession>
<dbReference type="Proteomes" id="UP000265520">
    <property type="component" value="Unassembled WGS sequence"/>
</dbReference>
<dbReference type="EMBL" id="LXQA011324667">
    <property type="protein sequence ID" value="MCI93273.1"/>
    <property type="molecule type" value="Genomic_DNA"/>
</dbReference>
<proteinExistence type="predicted"/>
<evidence type="ECO:0000313" key="2">
    <source>
        <dbReference type="Proteomes" id="UP000265520"/>
    </source>
</evidence>
<keyword evidence="2" id="KW-1185">Reference proteome</keyword>
<comment type="caution">
    <text evidence="1">The sequence shown here is derived from an EMBL/GenBank/DDBJ whole genome shotgun (WGS) entry which is preliminary data.</text>
</comment>